<dbReference type="EMBL" id="FN596494">
    <property type="protein sequence ID" value="CBI36488.3"/>
    <property type="molecule type" value="Genomic_DNA"/>
</dbReference>
<reference evidence="3" key="1">
    <citation type="journal article" date="2007" name="Nature">
        <title>The grapevine genome sequence suggests ancestral hexaploidization in major angiosperm phyla.</title>
        <authorList>
            <consortium name="The French-Italian Public Consortium for Grapevine Genome Characterization."/>
            <person name="Jaillon O."/>
            <person name="Aury J.-M."/>
            <person name="Noel B."/>
            <person name="Policriti A."/>
            <person name="Clepet C."/>
            <person name="Casagrande A."/>
            <person name="Choisne N."/>
            <person name="Aubourg S."/>
            <person name="Vitulo N."/>
            <person name="Jubin C."/>
            <person name="Vezzi A."/>
            <person name="Legeai F."/>
            <person name="Hugueney P."/>
            <person name="Dasilva C."/>
            <person name="Horner D."/>
            <person name="Mica E."/>
            <person name="Jublot D."/>
            <person name="Poulain J."/>
            <person name="Bruyere C."/>
            <person name="Billault A."/>
            <person name="Segurens B."/>
            <person name="Gouyvenoux M."/>
            <person name="Ugarte E."/>
            <person name="Cattonaro F."/>
            <person name="Anthouard V."/>
            <person name="Vico V."/>
            <person name="Del Fabbro C."/>
            <person name="Alaux M."/>
            <person name="Di Gaspero G."/>
            <person name="Dumas V."/>
            <person name="Felice N."/>
            <person name="Paillard S."/>
            <person name="Juman I."/>
            <person name="Moroldo M."/>
            <person name="Scalabrin S."/>
            <person name="Canaguier A."/>
            <person name="Le Clainche I."/>
            <person name="Malacrida G."/>
            <person name="Durand E."/>
            <person name="Pesole G."/>
            <person name="Laucou V."/>
            <person name="Chatelet P."/>
            <person name="Merdinoglu D."/>
            <person name="Delledonne M."/>
            <person name="Pezzotti M."/>
            <person name="Lecharny A."/>
            <person name="Scarpelli C."/>
            <person name="Artiguenave F."/>
            <person name="Pe M.E."/>
            <person name="Valle G."/>
            <person name="Morgante M."/>
            <person name="Caboche M."/>
            <person name="Adam-Blondon A.-F."/>
            <person name="Weissenbach J."/>
            <person name="Quetier F."/>
            <person name="Wincker P."/>
        </authorList>
    </citation>
    <scope>NUCLEOTIDE SEQUENCE [LARGE SCALE GENOMIC DNA]</scope>
    <source>
        <strain evidence="3">cv. Pinot noir / PN40024</strain>
    </source>
</reference>
<name>D7TZH4_VITVI</name>
<gene>
    <name evidence="2" type="ordered locus">VIT_09s0002g09190</name>
</gene>
<accession>D7TZH4</accession>
<proteinExistence type="predicted"/>
<keyword evidence="3" id="KW-1185">Reference proteome</keyword>
<evidence type="ECO:0000313" key="3">
    <source>
        <dbReference type="Proteomes" id="UP000009183"/>
    </source>
</evidence>
<dbReference type="PaxDb" id="29760-VIT_09s0002g09190.t01"/>
<sequence>MIIIQKNNSVTEVEYIDKSENVPPTDGTEQQRRKSDLQLRPTATLQALVDDSNYGLEKLKLNPGDIADEIMHQTL</sequence>
<evidence type="ECO:0000313" key="2">
    <source>
        <dbReference type="EMBL" id="CBI36488.3"/>
    </source>
</evidence>
<organism evidence="2 3">
    <name type="scientific">Vitis vinifera</name>
    <name type="common">Grape</name>
    <dbReference type="NCBI Taxonomy" id="29760"/>
    <lineage>
        <taxon>Eukaryota</taxon>
        <taxon>Viridiplantae</taxon>
        <taxon>Streptophyta</taxon>
        <taxon>Embryophyta</taxon>
        <taxon>Tracheophyta</taxon>
        <taxon>Spermatophyta</taxon>
        <taxon>Magnoliopsida</taxon>
        <taxon>eudicotyledons</taxon>
        <taxon>Gunneridae</taxon>
        <taxon>Pentapetalae</taxon>
        <taxon>rosids</taxon>
        <taxon>Vitales</taxon>
        <taxon>Vitaceae</taxon>
        <taxon>Viteae</taxon>
        <taxon>Vitis</taxon>
    </lineage>
</organism>
<dbReference type="Proteomes" id="UP000009183">
    <property type="component" value="Chromosome 9"/>
</dbReference>
<feature type="region of interest" description="Disordered" evidence="1">
    <location>
        <begin position="17"/>
        <end position="39"/>
    </location>
</feature>
<evidence type="ECO:0000256" key="1">
    <source>
        <dbReference type="SAM" id="MobiDB-lite"/>
    </source>
</evidence>
<dbReference type="HOGENOM" id="CLU_2676155_0_0_1"/>
<protein>
    <submittedName>
        <fullName evidence="2">Uncharacterized protein</fullName>
    </submittedName>
</protein>
<dbReference type="AlphaFoldDB" id="D7TZH4"/>
<dbReference type="InParanoid" id="D7TZH4"/>